<dbReference type="AlphaFoldDB" id="A0A9P7KK87"/>
<reference evidence="1" key="1">
    <citation type="submission" date="2021-02" db="EMBL/GenBank/DDBJ databases">
        <authorList>
            <person name="Nieuwenhuis M."/>
            <person name="Van De Peppel L.J.J."/>
        </authorList>
    </citation>
    <scope>NUCLEOTIDE SEQUENCE</scope>
    <source>
        <strain evidence="1">D49</strain>
    </source>
</reference>
<dbReference type="EMBL" id="JABCKI010000055">
    <property type="protein sequence ID" value="KAG5653413.1"/>
    <property type="molecule type" value="Genomic_DNA"/>
</dbReference>
<gene>
    <name evidence="1" type="ORF">H0H81_000700</name>
</gene>
<keyword evidence="2" id="KW-1185">Reference proteome</keyword>
<accession>A0A9P7KK87</accession>
<proteinExistence type="predicted"/>
<evidence type="ECO:0000313" key="1">
    <source>
        <dbReference type="EMBL" id="KAG5653413.1"/>
    </source>
</evidence>
<comment type="caution">
    <text evidence="1">The sequence shown here is derived from an EMBL/GenBank/DDBJ whole genome shotgun (WGS) entry which is preliminary data.</text>
</comment>
<evidence type="ECO:0000313" key="2">
    <source>
        <dbReference type="Proteomes" id="UP000717328"/>
    </source>
</evidence>
<sequence length="191" mass="21731">MVIVSFLDGFKNWMATYEPTNMPPWSSSSPLLEILILSFPRDNVSVSTDIITTTINSFIPHLSSTVVLSVFTHSTTHTAFENVRNRFSSTNVTFHVDYDTHPEFTSGQYLHIAEAFRWSMERPLNSAEWVMLVEDDFPMCGGERGWDALRRVMQILERSRSQNKKPLYKQGGFVGTGGRYGVQLLTSLRTV</sequence>
<protein>
    <submittedName>
        <fullName evidence="1">Uncharacterized protein</fullName>
    </submittedName>
</protein>
<organism evidence="1 2">
    <name type="scientific">Sphagnurus paluster</name>
    <dbReference type="NCBI Taxonomy" id="117069"/>
    <lineage>
        <taxon>Eukaryota</taxon>
        <taxon>Fungi</taxon>
        <taxon>Dikarya</taxon>
        <taxon>Basidiomycota</taxon>
        <taxon>Agaricomycotina</taxon>
        <taxon>Agaricomycetes</taxon>
        <taxon>Agaricomycetidae</taxon>
        <taxon>Agaricales</taxon>
        <taxon>Tricholomatineae</taxon>
        <taxon>Lyophyllaceae</taxon>
        <taxon>Sphagnurus</taxon>
    </lineage>
</organism>
<dbReference type="Proteomes" id="UP000717328">
    <property type="component" value="Unassembled WGS sequence"/>
</dbReference>
<name>A0A9P7KK87_9AGAR</name>
<dbReference type="OrthoDB" id="3339358at2759"/>
<reference evidence="1" key="2">
    <citation type="submission" date="2021-10" db="EMBL/GenBank/DDBJ databases">
        <title>Phylogenomics reveals ancestral predisposition of the termite-cultivated fungus Termitomyces towards a domesticated lifestyle.</title>
        <authorList>
            <person name="Auxier B."/>
            <person name="Grum-Grzhimaylo A."/>
            <person name="Cardenas M.E."/>
            <person name="Lodge J.D."/>
            <person name="Laessoe T."/>
            <person name="Pedersen O."/>
            <person name="Smith M.E."/>
            <person name="Kuyper T.W."/>
            <person name="Franco-Molano E.A."/>
            <person name="Baroni T.J."/>
            <person name="Aanen D.K."/>
        </authorList>
    </citation>
    <scope>NUCLEOTIDE SEQUENCE</scope>
    <source>
        <strain evidence="1">D49</strain>
    </source>
</reference>